<evidence type="ECO:0000256" key="1">
    <source>
        <dbReference type="SAM" id="MobiDB-lite"/>
    </source>
</evidence>
<evidence type="ECO:0000313" key="2">
    <source>
        <dbReference type="EMBL" id="GAA2516737.1"/>
    </source>
</evidence>
<proteinExistence type="predicted"/>
<accession>A0ABP6AIN3</accession>
<feature type="region of interest" description="Disordered" evidence="1">
    <location>
        <begin position="1"/>
        <end position="31"/>
    </location>
</feature>
<comment type="caution">
    <text evidence="2">The sequence shown here is derived from an EMBL/GenBank/DDBJ whole genome shotgun (WGS) entry which is preliminary data.</text>
</comment>
<dbReference type="Proteomes" id="UP001501777">
    <property type="component" value="Unassembled WGS sequence"/>
</dbReference>
<evidence type="ECO:0000313" key="3">
    <source>
        <dbReference type="Proteomes" id="UP001501777"/>
    </source>
</evidence>
<name>A0ABP6AIN3_STRLO</name>
<keyword evidence="3" id="KW-1185">Reference proteome</keyword>
<dbReference type="EMBL" id="BAAASG010000024">
    <property type="protein sequence ID" value="GAA2516737.1"/>
    <property type="molecule type" value="Genomic_DNA"/>
</dbReference>
<reference evidence="3" key="1">
    <citation type="journal article" date="2019" name="Int. J. Syst. Evol. Microbiol.">
        <title>The Global Catalogue of Microorganisms (GCM) 10K type strain sequencing project: providing services to taxonomists for standard genome sequencing and annotation.</title>
        <authorList>
            <consortium name="The Broad Institute Genomics Platform"/>
            <consortium name="The Broad Institute Genome Sequencing Center for Infectious Disease"/>
            <person name="Wu L."/>
            <person name="Ma J."/>
        </authorList>
    </citation>
    <scope>NUCLEOTIDE SEQUENCE [LARGE SCALE GENOMIC DNA]</scope>
    <source>
        <strain evidence="3">JCM 4395</strain>
    </source>
</reference>
<organism evidence="2 3">
    <name type="scientific">Streptomyces longisporus</name>
    <dbReference type="NCBI Taxonomy" id="1948"/>
    <lineage>
        <taxon>Bacteria</taxon>
        <taxon>Bacillati</taxon>
        <taxon>Actinomycetota</taxon>
        <taxon>Actinomycetes</taxon>
        <taxon>Kitasatosporales</taxon>
        <taxon>Streptomycetaceae</taxon>
        <taxon>Streptomyces</taxon>
    </lineage>
</organism>
<protein>
    <submittedName>
        <fullName evidence="2">Uncharacterized protein</fullName>
    </submittedName>
</protein>
<gene>
    <name evidence="2" type="ORF">GCM10010276_77290</name>
</gene>
<sequence length="65" mass="6974">MRPRRPYPSRPQGLPPLRPHQGLRPWAPAGTASLAPTAGLRLSQRARVPCTPAGLRLHPGGARVP</sequence>
<feature type="compositionally biased region" description="Pro residues" evidence="1">
    <location>
        <begin position="8"/>
        <end position="18"/>
    </location>
</feature>